<evidence type="ECO:0000313" key="1">
    <source>
        <dbReference type="EMBL" id="CAG8851904.1"/>
    </source>
</evidence>
<comment type="caution">
    <text evidence="1">The sequence shown here is derived from an EMBL/GenBank/DDBJ whole genome shotgun (WGS) entry which is preliminary data.</text>
</comment>
<protein>
    <submittedName>
        <fullName evidence="1">24338_t:CDS:1</fullName>
    </submittedName>
</protein>
<feature type="non-terminal residue" evidence="1">
    <location>
        <position position="1"/>
    </location>
</feature>
<gene>
    <name evidence="1" type="ORF">GMARGA_LOCUS40977</name>
</gene>
<accession>A0ABN7XBC8</accession>
<reference evidence="1 2" key="1">
    <citation type="submission" date="2021-06" db="EMBL/GenBank/DDBJ databases">
        <authorList>
            <person name="Kallberg Y."/>
            <person name="Tangrot J."/>
            <person name="Rosling A."/>
        </authorList>
    </citation>
    <scope>NUCLEOTIDE SEQUENCE [LARGE SCALE GENOMIC DNA]</scope>
    <source>
        <strain evidence="1 2">120-4 pot B 10/14</strain>
    </source>
</reference>
<proteinExistence type="predicted"/>
<dbReference type="Proteomes" id="UP000789901">
    <property type="component" value="Unassembled WGS sequence"/>
</dbReference>
<keyword evidence="2" id="KW-1185">Reference proteome</keyword>
<dbReference type="EMBL" id="CAJVQB010108611">
    <property type="protein sequence ID" value="CAG8851904.1"/>
    <property type="molecule type" value="Genomic_DNA"/>
</dbReference>
<evidence type="ECO:0000313" key="2">
    <source>
        <dbReference type="Proteomes" id="UP000789901"/>
    </source>
</evidence>
<name>A0ABN7XBC8_GIGMA</name>
<organism evidence="1 2">
    <name type="scientific">Gigaspora margarita</name>
    <dbReference type="NCBI Taxonomy" id="4874"/>
    <lineage>
        <taxon>Eukaryota</taxon>
        <taxon>Fungi</taxon>
        <taxon>Fungi incertae sedis</taxon>
        <taxon>Mucoromycota</taxon>
        <taxon>Glomeromycotina</taxon>
        <taxon>Glomeromycetes</taxon>
        <taxon>Diversisporales</taxon>
        <taxon>Gigasporaceae</taxon>
        <taxon>Gigaspora</taxon>
    </lineage>
</organism>
<sequence>LANTFLSLENLQIQVPYIKILVDCEKEYLALSMVLVLKTKKALQPESS</sequence>